<evidence type="ECO:0000313" key="1">
    <source>
        <dbReference type="EMBL" id="EMY71527.1"/>
    </source>
</evidence>
<sequence length="133" mass="14677">MDEIELDLVSELGASSEGSPQILTLYIPSVDRYGKNSFDQEMWVKEAGVLLSAIGGGVTINPPSKGGWKSPTGEIIWEDTIILYSYVDGESLAKNIKNLKKFLHRLGREANQGEVACQFDGVFYKITEYDQGV</sequence>
<protein>
    <submittedName>
        <fullName evidence="1">Uncharacterized protein</fullName>
    </submittedName>
</protein>
<gene>
    <name evidence="1" type="ORF">LEP1GSC199_1547</name>
</gene>
<accession>N1WE99</accession>
<organism evidence="1 2">
    <name type="scientific">Leptospira vanthielii serovar Holland str. Waz Holland = ATCC 700522</name>
    <dbReference type="NCBI Taxonomy" id="1218591"/>
    <lineage>
        <taxon>Bacteria</taxon>
        <taxon>Pseudomonadati</taxon>
        <taxon>Spirochaetota</taxon>
        <taxon>Spirochaetia</taxon>
        <taxon>Leptospirales</taxon>
        <taxon>Leptospiraceae</taxon>
        <taxon>Leptospira</taxon>
    </lineage>
</organism>
<dbReference type="AlphaFoldDB" id="N1WE99"/>
<dbReference type="RefSeq" id="WP_002976645.1">
    <property type="nucleotide sequence ID" value="NZ_AOGY02000013.1"/>
</dbReference>
<reference evidence="1 2" key="1">
    <citation type="submission" date="2013-03" db="EMBL/GenBank/DDBJ databases">
        <authorList>
            <person name="Harkins D.M."/>
            <person name="Durkin A.S."/>
            <person name="Brinkac L.M."/>
            <person name="Haft D.H."/>
            <person name="Selengut J.D."/>
            <person name="Sanka R."/>
            <person name="DePew J."/>
            <person name="Purushe J."/>
            <person name="Galloway R.L."/>
            <person name="Vinetz J.M."/>
            <person name="Sutton G.G."/>
            <person name="Nierman W.C."/>
            <person name="Fouts D.E."/>
        </authorList>
    </citation>
    <scope>NUCLEOTIDE SEQUENCE [LARGE SCALE GENOMIC DNA]</scope>
    <source>
        <strain evidence="1 2">Waz Holland</strain>
    </source>
</reference>
<dbReference type="EMBL" id="AOGY02000013">
    <property type="protein sequence ID" value="EMY71527.1"/>
    <property type="molecule type" value="Genomic_DNA"/>
</dbReference>
<proteinExistence type="predicted"/>
<name>N1WE99_9LEPT</name>
<dbReference type="Proteomes" id="UP000012227">
    <property type="component" value="Unassembled WGS sequence"/>
</dbReference>
<comment type="caution">
    <text evidence="1">The sequence shown here is derived from an EMBL/GenBank/DDBJ whole genome shotgun (WGS) entry which is preliminary data.</text>
</comment>
<evidence type="ECO:0000313" key="2">
    <source>
        <dbReference type="Proteomes" id="UP000012227"/>
    </source>
</evidence>
<dbReference type="STRING" id="1218591.LEP1GSC199_1547"/>